<feature type="compositionally biased region" description="Basic residues" evidence="6">
    <location>
        <begin position="141"/>
        <end position="151"/>
    </location>
</feature>
<feature type="transmembrane region" description="Helical" evidence="7">
    <location>
        <begin position="117"/>
        <end position="140"/>
    </location>
</feature>
<keyword evidence="3 7" id="KW-0812">Transmembrane</keyword>
<evidence type="ECO:0000256" key="1">
    <source>
        <dbReference type="ARBA" id="ARBA00004651"/>
    </source>
</evidence>
<evidence type="ECO:0000256" key="5">
    <source>
        <dbReference type="ARBA" id="ARBA00023136"/>
    </source>
</evidence>
<evidence type="ECO:0000256" key="7">
    <source>
        <dbReference type="SAM" id="Phobius"/>
    </source>
</evidence>
<feature type="transmembrane region" description="Helical" evidence="7">
    <location>
        <begin position="93"/>
        <end position="111"/>
    </location>
</feature>
<dbReference type="SUPFAM" id="SSF103473">
    <property type="entry name" value="MFS general substrate transporter"/>
    <property type="match status" value="1"/>
</dbReference>
<proteinExistence type="predicted"/>
<keyword evidence="2" id="KW-1003">Cell membrane</keyword>
<feature type="compositionally biased region" description="Basic and acidic residues" evidence="6">
    <location>
        <begin position="178"/>
        <end position="190"/>
    </location>
</feature>
<protein>
    <submittedName>
        <fullName evidence="8">Multidrug resistance protein MdtH</fullName>
    </submittedName>
</protein>
<dbReference type="InterPro" id="IPR052425">
    <property type="entry name" value="Uncharacterized_MFS-type"/>
</dbReference>
<dbReference type="PANTHER" id="PTHR42688">
    <property type="entry name" value="CONSERVED PROTEIN"/>
    <property type="match status" value="1"/>
</dbReference>
<dbReference type="Proteomes" id="UP000267289">
    <property type="component" value="Unassembled WGS sequence"/>
</dbReference>
<reference evidence="8 9" key="1">
    <citation type="submission" date="2018-09" db="EMBL/GenBank/DDBJ databases">
        <authorList>
            <person name="Tagini F."/>
        </authorList>
    </citation>
    <scope>NUCLEOTIDE SEQUENCE [LARGE SCALE GENOMIC DNA]</scope>
    <source>
        <strain evidence="8 9">MK13</strain>
    </source>
</reference>
<comment type="subcellular location">
    <subcellularLocation>
        <location evidence="1">Cell membrane</location>
        <topology evidence="1">Multi-pass membrane protein</topology>
    </subcellularLocation>
</comment>
<feature type="region of interest" description="Disordered" evidence="6">
    <location>
        <begin position="141"/>
        <end position="227"/>
    </location>
</feature>
<evidence type="ECO:0000256" key="2">
    <source>
        <dbReference type="ARBA" id="ARBA00022475"/>
    </source>
</evidence>
<evidence type="ECO:0000313" key="8">
    <source>
        <dbReference type="EMBL" id="VBA41804.1"/>
    </source>
</evidence>
<dbReference type="AlphaFoldDB" id="A0A498QAE0"/>
<dbReference type="GO" id="GO:0005886">
    <property type="term" value="C:plasma membrane"/>
    <property type="evidence" value="ECO:0007669"/>
    <property type="project" value="UniProtKB-SubCell"/>
</dbReference>
<evidence type="ECO:0000256" key="6">
    <source>
        <dbReference type="SAM" id="MobiDB-lite"/>
    </source>
</evidence>
<evidence type="ECO:0000256" key="3">
    <source>
        <dbReference type="ARBA" id="ARBA00022692"/>
    </source>
</evidence>
<accession>A0A498QAE0</accession>
<dbReference type="Gene3D" id="1.20.1250.20">
    <property type="entry name" value="MFS general substrate transporter like domains"/>
    <property type="match status" value="1"/>
</dbReference>
<keyword evidence="5 7" id="KW-0472">Membrane</keyword>
<name>A0A498QAE0_9MYCO</name>
<keyword evidence="4 7" id="KW-1133">Transmembrane helix</keyword>
<dbReference type="PANTHER" id="PTHR42688:SF1">
    <property type="entry name" value="BLR5212 PROTEIN"/>
    <property type="match status" value="1"/>
</dbReference>
<dbReference type="EMBL" id="UPHQ01000194">
    <property type="protein sequence ID" value="VBA41804.1"/>
    <property type="molecule type" value="Genomic_DNA"/>
</dbReference>
<keyword evidence="9" id="KW-1185">Reference proteome</keyword>
<evidence type="ECO:0000256" key="4">
    <source>
        <dbReference type="ARBA" id="ARBA00022989"/>
    </source>
</evidence>
<evidence type="ECO:0000313" key="9">
    <source>
        <dbReference type="Proteomes" id="UP000267289"/>
    </source>
</evidence>
<sequence>MSFPNRSTSDSAMMGFWAQFRSFSRPKPRTHDQPIRIQHRLLHADALLVQLSGRDPWPGSVGSRPGAGCAQLQPQGLLFVGGTLADRLGYKQLIVAGCLLRIGAFGLLAIAQSLSTLLIAAAATAFAGALVQPGAAGLSCHRSRRPPNRSIRHLEHVQPSGKLPRPTNRTGFCNIELPDERPGGYGDLRRPCPRTTPGVTGAPIRRSGSGRAGEDVHHLGLAGGRGQ</sequence>
<gene>
    <name evidence="8" type="primary">mdtH_2</name>
    <name evidence="8" type="ORF">LAUMK13_03726</name>
</gene>
<organism evidence="8 9">
    <name type="scientific">Mycobacterium innocens</name>
    <dbReference type="NCBI Taxonomy" id="2341083"/>
    <lineage>
        <taxon>Bacteria</taxon>
        <taxon>Bacillati</taxon>
        <taxon>Actinomycetota</taxon>
        <taxon>Actinomycetes</taxon>
        <taxon>Mycobacteriales</taxon>
        <taxon>Mycobacteriaceae</taxon>
        <taxon>Mycobacterium</taxon>
    </lineage>
</organism>
<dbReference type="InterPro" id="IPR036259">
    <property type="entry name" value="MFS_trans_sf"/>
</dbReference>